<evidence type="ECO:0000256" key="1">
    <source>
        <dbReference type="SAM" id="MobiDB-lite"/>
    </source>
</evidence>
<keyword evidence="2" id="KW-1133">Transmembrane helix</keyword>
<comment type="caution">
    <text evidence="3">The sequence shown here is derived from an EMBL/GenBank/DDBJ whole genome shotgun (WGS) entry which is preliminary data.</text>
</comment>
<evidence type="ECO:0000313" key="4">
    <source>
        <dbReference type="Proteomes" id="UP000294513"/>
    </source>
</evidence>
<feature type="transmembrane region" description="Helical" evidence="2">
    <location>
        <begin position="32"/>
        <end position="56"/>
    </location>
</feature>
<dbReference type="EMBL" id="SMKU01000633">
    <property type="protein sequence ID" value="TDD59949.1"/>
    <property type="molecule type" value="Genomic_DNA"/>
</dbReference>
<proteinExistence type="predicted"/>
<dbReference type="AlphaFoldDB" id="A0A4R4ZQ12"/>
<feature type="region of interest" description="Disordered" evidence="1">
    <location>
        <begin position="1"/>
        <end position="26"/>
    </location>
</feature>
<evidence type="ECO:0000256" key="2">
    <source>
        <dbReference type="SAM" id="Phobius"/>
    </source>
</evidence>
<accession>A0A4R4ZQ12</accession>
<keyword evidence="2" id="KW-0472">Membrane</keyword>
<keyword evidence="2" id="KW-0812">Transmembrane</keyword>
<feature type="non-terminal residue" evidence="3">
    <location>
        <position position="587"/>
    </location>
</feature>
<organism evidence="3 4">
    <name type="scientific">Actinomadura rubrisoli</name>
    <dbReference type="NCBI Taxonomy" id="2530368"/>
    <lineage>
        <taxon>Bacteria</taxon>
        <taxon>Bacillati</taxon>
        <taxon>Actinomycetota</taxon>
        <taxon>Actinomycetes</taxon>
        <taxon>Streptosporangiales</taxon>
        <taxon>Thermomonosporaceae</taxon>
        <taxon>Actinomadura</taxon>
    </lineage>
</organism>
<evidence type="ECO:0000313" key="3">
    <source>
        <dbReference type="EMBL" id="TDD59949.1"/>
    </source>
</evidence>
<keyword evidence="4" id="KW-1185">Reference proteome</keyword>
<reference evidence="3 4" key="1">
    <citation type="submission" date="2019-03" db="EMBL/GenBank/DDBJ databases">
        <title>Draft genome sequences of novel Actinobacteria.</title>
        <authorList>
            <person name="Sahin N."/>
            <person name="Ay H."/>
            <person name="Saygin H."/>
        </authorList>
    </citation>
    <scope>NUCLEOTIDE SEQUENCE [LARGE SCALE GENOMIC DNA]</scope>
    <source>
        <strain evidence="3 4">H3C3</strain>
    </source>
</reference>
<dbReference type="InterPro" id="IPR036278">
    <property type="entry name" value="Sialidase_sf"/>
</dbReference>
<dbReference type="RefSeq" id="WP_131903720.1">
    <property type="nucleotide sequence ID" value="NZ_SMKU01000633.1"/>
</dbReference>
<dbReference type="Gene3D" id="2.120.10.10">
    <property type="match status" value="1"/>
</dbReference>
<dbReference type="SUPFAM" id="SSF50939">
    <property type="entry name" value="Sialidases"/>
    <property type="match status" value="2"/>
</dbReference>
<dbReference type="Proteomes" id="UP000294513">
    <property type="component" value="Unassembled WGS sequence"/>
</dbReference>
<gene>
    <name evidence="3" type="ORF">E1298_46335</name>
</gene>
<name>A0A4R4ZQ12_9ACTN</name>
<dbReference type="OrthoDB" id="4894058at2"/>
<protein>
    <submittedName>
        <fullName evidence="3">Uncharacterized protein</fullName>
    </submittedName>
</protein>
<sequence length="587" mass="58788">MAPPPQIDEPWRTPGKGGKSKVRTGRRSKKPLLVGVAGLAAVALVAAGGFVVMSVLGDDDGGTGGGGGAKLAGALFPVDGAARTDGRDQQIAGVAASGSTVVAVGGESDAQTARGLFLVSGDAGRTFKPAELKGADGGAPGPGEVPQAVGGASRGWVAIGARPGGGAVWTSEDGRSWRRQPDAVGDVFGPGNRVRRIVANGSGYLAIGDNSPKGDFSDATPAVWTSSDGRRWEARIGDQIGVQIRKGKLSLIEATAGGNVILMEGIVTPDPRKPATYRAVWRSEDGGRTWSTSAVPVPKGSRGLMIGGGPAGFLAMREINASGKSYGQAFTSKDGGSWRQAGRLQTPGYERTAQVLGDGKGYAAVVVRGSDVLLSRSPDGGAWQDAGTSPSKAGREITGAALADGRTVIGGREPGGGDMDPLLGVWGAGGTAVPVDLSKIPGAIRPDHTVVSVGATDGLAVAAGSAAGDAAVWTSRDGGSWKAAQALGAAFTRPGPQQLTDVATGRSGWLAVGYDQAAPRRPLVVTSADGATWQAADSAAAFRPGAGGVPATSAAASGPAGYVVVGTEGYSAAAWFSPDLKSWERGQ</sequence>